<feature type="compositionally biased region" description="Low complexity" evidence="1">
    <location>
        <begin position="172"/>
        <end position="181"/>
    </location>
</feature>
<evidence type="ECO:0000313" key="4">
    <source>
        <dbReference type="Proteomes" id="UP000308267"/>
    </source>
</evidence>
<dbReference type="EMBL" id="SJOL01012182">
    <property type="protein sequence ID" value="TGZ46287.1"/>
    <property type="molecule type" value="Genomic_DNA"/>
</dbReference>
<dbReference type="AlphaFoldDB" id="A0A4S2KET9"/>
<gene>
    <name evidence="3" type="ORF">CRM22_011122</name>
</gene>
<accession>A0A4S2KET9</accession>
<comment type="caution">
    <text evidence="3">The sequence shown here is derived from an EMBL/GenBank/DDBJ whole genome shotgun (WGS) entry which is preliminary data.</text>
</comment>
<dbReference type="InterPro" id="IPR057376">
    <property type="entry name" value="PH_trem"/>
</dbReference>
<evidence type="ECO:0000256" key="1">
    <source>
        <dbReference type="SAM" id="MobiDB-lite"/>
    </source>
</evidence>
<evidence type="ECO:0000313" key="3">
    <source>
        <dbReference type="EMBL" id="TGZ46287.1"/>
    </source>
</evidence>
<evidence type="ECO:0000259" key="2">
    <source>
        <dbReference type="Pfam" id="PF25356"/>
    </source>
</evidence>
<dbReference type="Proteomes" id="UP000308267">
    <property type="component" value="Unassembled WGS sequence"/>
</dbReference>
<dbReference type="Pfam" id="PF25356">
    <property type="entry name" value="PH_trem"/>
    <property type="match status" value="1"/>
</dbReference>
<sequence length="268" mass="31022">MSKDVQMNPNINYPVDKKSKQVVNREIPVAQLGKTKLKGAEAFSEATANNLLEKHLKKKGKPAPVYFLVDRMRFKKKGNHEYLSYREIQNFHKFEHHPNLFMLFVAEEKKGKRSYETYACNNSSDVQAIRDMINAAHNDPKRLLQDVGLTRMLSLSSSSSSEYYIDNHHQSRPSSRPRSIPNIHQDPTEYVYLMEPEQPIVYQKTYTRPQSAASRGSVAPPGDVTYLRSDNINGPQIMDRGPVYMYVSRSKSAYKENDTPEYYRKPYY</sequence>
<keyword evidence="4" id="KW-1185">Reference proteome</keyword>
<name>A0A4S2KET9_OPIFE</name>
<protein>
    <recommendedName>
        <fullName evidence="2">Trematode PH-like domain-containing protein</fullName>
    </recommendedName>
</protein>
<organism evidence="3 4">
    <name type="scientific">Opisthorchis felineus</name>
    <dbReference type="NCBI Taxonomy" id="147828"/>
    <lineage>
        <taxon>Eukaryota</taxon>
        <taxon>Metazoa</taxon>
        <taxon>Spiralia</taxon>
        <taxon>Lophotrochozoa</taxon>
        <taxon>Platyhelminthes</taxon>
        <taxon>Trematoda</taxon>
        <taxon>Digenea</taxon>
        <taxon>Opisthorchiida</taxon>
        <taxon>Opisthorchiata</taxon>
        <taxon>Opisthorchiidae</taxon>
        <taxon>Opisthorchis</taxon>
    </lineage>
</organism>
<feature type="region of interest" description="Disordered" evidence="1">
    <location>
        <begin position="162"/>
        <end position="181"/>
    </location>
</feature>
<feature type="domain" description="Trematode PH-like" evidence="2">
    <location>
        <begin position="19"/>
        <end position="142"/>
    </location>
</feature>
<proteinExistence type="predicted"/>
<dbReference type="OrthoDB" id="6227722at2759"/>
<reference evidence="3 4" key="1">
    <citation type="journal article" date="2019" name="BMC Genomics">
        <title>New insights from Opisthorchis felineus genome: update on genomics of the epidemiologically important liver flukes.</title>
        <authorList>
            <person name="Ershov N.I."/>
            <person name="Mordvinov V.A."/>
            <person name="Prokhortchouk E.B."/>
            <person name="Pakharukova M.Y."/>
            <person name="Gunbin K.V."/>
            <person name="Ustyantsev K."/>
            <person name="Genaev M.A."/>
            <person name="Blinov A.G."/>
            <person name="Mazur A."/>
            <person name="Boulygina E."/>
            <person name="Tsygankova S."/>
            <person name="Khrameeva E."/>
            <person name="Chekanov N."/>
            <person name="Fan G."/>
            <person name="Xiao A."/>
            <person name="Zhang H."/>
            <person name="Xu X."/>
            <person name="Yang H."/>
            <person name="Solovyev V."/>
            <person name="Lee S.M."/>
            <person name="Liu X."/>
            <person name="Afonnikov D.A."/>
            <person name="Skryabin K.G."/>
        </authorList>
    </citation>
    <scope>NUCLEOTIDE SEQUENCE [LARGE SCALE GENOMIC DNA]</scope>
    <source>
        <strain evidence="3">AK-0245</strain>
        <tissue evidence="3">Whole organism</tissue>
    </source>
</reference>